<dbReference type="GO" id="GO:0005975">
    <property type="term" value="P:carbohydrate metabolic process"/>
    <property type="evidence" value="ECO:0007669"/>
    <property type="project" value="InterPro"/>
</dbReference>
<evidence type="ECO:0000256" key="1">
    <source>
        <dbReference type="ARBA" id="ARBA00007806"/>
    </source>
</evidence>
<dbReference type="Pfam" id="PF21365">
    <property type="entry name" value="Glyco_hydro_31_3rd"/>
    <property type="match status" value="1"/>
</dbReference>
<keyword evidence="2" id="KW-0326">Glycosidase</keyword>
<dbReference type="InterPro" id="IPR013780">
    <property type="entry name" value="Glyco_hydro_b"/>
</dbReference>
<dbReference type="Gene3D" id="2.60.40.1760">
    <property type="entry name" value="glycosyl hydrolase (family 31)"/>
    <property type="match status" value="1"/>
</dbReference>
<feature type="domain" description="Glycoside hydrolase family 31 N-terminal" evidence="6">
    <location>
        <begin position="65"/>
        <end position="297"/>
    </location>
</feature>
<feature type="domain" description="Glycosyl hydrolase family 31 C-terminal" evidence="7">
    <location>
        <begin position="678"/>
        <end position="780"/>
    </location>
</feature>
<dbReference type="SUPFAM" id="SSF51445">
    <property type="entry name" value="(Trans)glycosidases"/>
    <property type="match status" value="1"/>
</dbReference>
<dbReference type="PANTHER" id="PTHR46959">
    <property type="entry name" value="SULFOQUINOVOSIDASE"/>
    <property type="match status" value="1"/>
</dbReference>
<dbReference type="GO" id="GO:0030246">
    <property type="term" value="F:carbohydrate binding"/>
    <property type="evidence" value="ECO:0007669"/>
    <property type="project" value="InterPro"/>
</dbReference>
<dbReference type="Pfam" id="PF13802">
    <property type="entry name" value="Gal_mutarotas_2"/>
    <property type="match status" value="1"/>
</dbReference>
<evidence type="ECO:0000259" key="5">
    <source>
        <dbReference type="Pfam" id="PF01055"/>
    </source>
</evidence>
<dbReference type="SUPFAM" id="SSF51011">
    <property type="entry name" value="Glycosyl hydrolase domain"/>
    <property type="match status" value="1"/>
</dbReference>
<feature type="chain" id="PRO_5022830066" evidence="4">
    <location>
        <begin position="31"/>
        <end position="917"/>
    </location>
</feature>
<proteinExistence type="inferred from homology"/>
<dbReference type="SUPFAM" id="SSF74650">
    <property type="entry name" value="Galactose mutarotase-like"/>
    <property type="match status" value="1"/>
</dbReference>
<dbReference type="OrthoDB" id="10070917at2759"/>
<sequence>MNLARRRGFPRFLLLQGLLGLLLLTGNGEGAREPRTQRTRRTPNNTNTNNTNTNTNTTHANVTTGKTKAFRITDSIRAVVSVEEDFSLCFEDADTGEEVLCTVPEGSRAGSLEAGKWVGVNLQKYFYEGYSMRIGHRVWTTRSLQVQADSISFDNEDEDGSSGTAGTLRFQVVLQQEELASVEVRRASGEFPDAVSVRVKTKVGNRLKINLVPRDAGPEARGKGSRREKLLGLGERYGFLDQRGKVVYCWAEDGGWTVGPFKRFPKGKETTYMPVPFVLSSEGHGIWLNTTRRTNWDLDSEGDGRYSLEVEGREIDMVVINGKAPARTLEVFTGMVGRALIPPEFQFGPWNNFFNEFDRDTPAEQQASKFVELDIPSSVTDYAIHFLPGGKDLDPKRLSSATAEMRSMGIAPLAYFNSMIDERYESMYQHAKERGLFVKSRWGTPWKFYYKGAGYKPFEVGLLDFTNPESRTFFASLLDNSTELGFKGFMYDYGEYVDPGMRFHDGTKGDETHNAYPVAYQSVAYDYFRSLSPSPRGEGYAPPYIFYARAGYTGTGGRTWAAWTGDPTSDWDKSTGLGAQVKAMLSAGLSGVPFIGSDIGGFVWVEPPTLELWVRWVQVGSVSGIMRMQTGGTSLLGKEKTHVHDSPLGTFIYRRYAKLRTSLFPYLYTAAHAARAKGTPLVRHHILEAWWRDEVAIEQEYQYMLGPSLLCAPVVNRGQSKQSVYLPRGAAWYDLMSHLRYDRQDGRHRLGSSELLRGGQWVTVKAPLESLPLFAKSGSAVPTLSPEVATLNEALDPRVVTLSDLGHLLHWWVFPDGDSCAEGSTWDGAGLTLYNGTTIFLHDDRKRSWVIQVAGPAGDSSRWFVPGVPRVSSWREVLESPSPSWSSDPAQRTLWLKVDTGSVDRVDLGRGGSGLEE</sequence>
<protein>
    <submittedName>
        <fullName evidence="8">Glycoside hydrolase</fullName>
    </submittedName>
</protein>
<evidence type="ECO:0000259" key="6">
    <source>
        <dbReference type="Pfam" id="PF13802"/>
    </source>
</evidence>
<evidence type="ECO:0000313" key="9">
    <source>
        <dbReference type="Proteomes" id="UP000316726"/>
    </source>
</evidence>
<dbReference type="Gene3D" id="3.20.20.80">
    <property type="entry name" value="Glycosidases"/>
    <property type="match status" value="1"/>
</dbReference>
<gene>
    <name evidence="8" type="ORF">A3770_01p10190</name>
</gene>
<keyword evidence="9" id="KW-1185">Reference proteome</keyword>
<feature type="region of interest" description="Disordered" evidence="3">
    <location>
        <begin position="27"/>
        <end position="60"/>
    </location>
</feature>
<feature type="signal peptide" evidence="4">
    <location>
        <begin position="1"/>
        <end position="30"/>
    </location>
</feature>
<dbReference type="InterPro" id="IPR011013">
    <property type="entry name" value="Gal_mutarotase_sf_dom"/>
</dbReference>
<dbReference type="InterPro" id="IPR052990">
    <property type="entry name" value="Sulfoquinovosidase_GH31"/>
</dbReference>
<dbReference type="AlphaFoldDB" id="A0A5B8ME10"/>
<keyword evidence="2 8" id="KW-0378">Hydrolase</keyword>
<organism evidence="8 9">
    <name type="scientific">Chloropicon primus</name>
    <dbReference type="NCBI Taxonomy" id="1764295"/>
    <lineage>
        <taxon>Eukaryota</taxon>
        <taxon>Viridiplantae</taxon>
        <taxon>Chlorophyta</taxon>
        <taxon>Chloropicophyceae</taxon>
        <taxon>Chloropicales</taxon>
        <taxon>Chloropicaceae</taxon>
        <taxon>Chloropicon</taxon>
    </lineage>
</organism>
<dbReference type="InterPro" id="IPR000322">
    <property type="entry name" value="Glyco_hydro_31_TIM"/>
</dbReference>
<feature type="compositionally biased region" description="Low complexity" evidence="3">
    <location>
        <begin position="42"/>
        <end position="60"/>
    </location>
</feature>
<accession>A0A5B8ME10</accession>
<dbReference type="EMBL" id="CP031034">
    <property type="protein sequence ID" value="QDZ18501.1"/>
    <property type="molecule type" value="Genomic_DNA"/>
</dbReference>
<dbReference type="CDD" id="cd14752">
    <property type="entry name" value="GH31_N"/>
    <property type="match status" value="1"/>
</dbReference>
<dbReference type="STRING" id="1764295.A0A5B8ME10"/>
<keyword evidence="4" id="KW-0732">Signal</keyword>
<dbReference type="InterPro" id="IPR025887">
    <property type="entry name" value="Glyco_hydro_31_N_dom"/>
</dbReference>
<evidence type="ECO:0000256" key="3">
    <source>
        <dbReference type="SAM" id="MobiDB-lite"/>
    </source>
</evidence>
<name>A0A5B8ME10_9CHLO</name>
<dbReference type="Proteomes" id="UP000316726">
    <property type="component" value="Chromosome 1"/>
</dbReference>
<dbReference type="PANTHER" id="PTHR46959:SF2">
    <property type="entry name" value="SULFOQUINOVOSIDASE"/>
    <property type="match status" value="1"/>
</dbReference>
<reference evidence="8 9" key="1">
    <citation type="submission" date="2018-07" db="EMBL/GenBank/DDBJ databases">
        <title>The complete nuclear genome of the prasinophyte Chloropicon primus (CCMP1205).</title>
        <authorList>
            <person name="Pombert J.-F."/>
            <person name="Otis C."/>
            <person name="Turmel M."/>
            <person name="Lemieux C."/>
        </authorList>
    </citation>
    <scope>NUCLEOTIDE SEQUENCE [LARGE SCALE GENOMIC DNA]</scope>
    <source>
        <strain evidence="8 9">CCMP1205</strain>
    </source>
</reference>
<evidence type="ECO:0000313" key="8">
    <source>
        <dbReference type="EMBL" id="QDZ18501.1"/>
    </source>
</evidence>
<evidence type="ECO:0000259" key="7">
    <source>
        <dbReference type="Pfam" id="PF21365"/>
    </source>
</evidence>
<comment type="similarity">
    <text evidence="1 2">Belongs to the glycosyl hydrolase 31 family.</text>
</comment>
<dbReference type="InterPro" id="IPR048395">
    <property type="entry name" value="Glyco_hydro_31_C"/>
</dbReference>
<dbReference type="Pfam" id="PF01055">
    <property type="entry name" value="Glyco_hydro_31_2nd"/>
    <property type="match status" value="1"/>
</dbReference>
<dbReference type="InterPro" id="IPR017853">
    <property type="entry name" value="GH"/>
</dbReference>
<dbReference type="Gene3D" id="2.60.40.1180">
    <property type="entry name" value="Golgi alpha-mannosidase II"/>
    <property type="match status" value="1"/>
</dbReference>
<evidence type="ECO:0000256" key="4">
    <source>
        <dbReference type="SAM" id="SignalP"/>
    </source>
</evidence>
<evidence type="ECO:0000256" key="2">
    <source>
        <dbReference type="RuleBase" id="RU361185"/>
    </source>
</evidence>
<dbReference type="GO" id="GO:0004553">
    <property type="term" value="F:hydrolase activity, hydrolyzing O-glycosyl compounds"/>
    <property type="evidence" value="ECO:0007669"/>
    <property type="project" value="InterPro"/>
</dbReference>
<feature type="domain" description="Glycoside hydrolase family 31 TIM barrel" evidence="5">
    <location>
        <begin position="341"/>
        <end position="670"/>
    </location>
</feature>